<proteinExistence type="predicted"/>
<dbReference type="AlphaFoldDB" id="A0A4Y9ESJ6"/>
<keyword evidence="2" id="KW-1185">Reference proteome</keyword>
<gene>
    <name evidence="1" type="ORF">EUV02_05505</name>
</gene>
<dbReference type="EMBL" id="SIHO01000001">
    <property type="protein sequence ID" value="TFU06442.1"/>
    <property type="molecule type" value="Genomic_DNA"/>
</dbReference>
<evidence type="ECO:0000313" key="1">
    <source>
        <dbReference type="EMBL" id="TFU06442.1"/>
    </source>
</evidence>
<dbReference type="OrthoDB" id="7572418at2"/>
<dbReference type="RefSeq" id="WP_135245166.1">
    <property type="nucleotide sequence ID" value="NZ_SIHO01000001.1"/>
</dbReference>
<accession>A0A4Y9ESJ6</accession>
<organism evidence="1 2">
    <name type="scientific">Glacieibacterium arshaanense</name>
    <dbReference type="NCBI Taxonomy" id="2511025"/>
    <lineage>
        <taxon>Bacteria</taxon>
        <taxon>Pseudomonadati</taxon>
        <taxon>Pseudomonadota</taxon>
        <taxon>Alphaproteobacteria</taxon>
        <taxon>Sphingomonadales</taxon>
        <taxon>Sphingosinicellaceae</taxon>
        <taxon>Glacieibacterium</taxon>
    </lineage>
</organism>
<reference evidence="1 2" key="1">
    <citation type="submission" date="2019-02" db="EMBL/GenBank/DDBJ databases">
        <title>Polymorphobacter sp. isolated from the lake at the Tibet of China.</title>
        <authorList>
            <person name="Li A."/>
        </authorList>
    </citation>
    <scope>NUCLEOTIDE SEQUENCE [LARGE SCALE GENOMIC DNA]</scope>
    <source>
        <strain evidence="1 2">DJ1R-1</strain>
    </source>
</reference>
<dbReference type="Proteomes" id="UP000297737">
    <property type="component" value="Unassembled WGS sequence"/>
</dbReference>
<protein>
    <submittedName>
        <fullName evidence="1">Uncharacterized protein</fullName>
    </submittedName>
</protein>
<name>A0A4Y9ESJ6_9SPHN</name>
<comment type="caution">
    <text evidence="1">The sequence shown here is derived from an EMBL/GenBank/DDBJ whole genome shotgun (WGS) entry which is preliminary data.</text>
</comment>
<sequence>MLKERRLIAEQVAQQLFAAEAAIDAAIAATASLTGLMPSIRQAAGISAHIGQDALVEAAETCSMLVRARSSIVATHNALTVAQKQMGLGAVNFGGLVDKPLLTGEAPRHLAAVERAA</sequence>
<evidence type="ECO:0000313" key="2">
    <source>
        <dbReference type="Proteomes" id="UP000297737"/>
    </source>
</evidence>